<protein>
    <submittedName>
        <fullName evidence="2">S-adenosyl-L-methionine-dependent methyltransferase</fullName>
    </submittedName>
</protein>
<evidence type="ECO:0000259" key="1">
    <source>
        <dbReference type="Pfam" id="PF13649"/>
    </source>
</evidence>
<accession>A0A6A4HVK8</accession>
<dbReference type="InterPro" id="IPR029063">
    <property type="entry name" value="SAM-dependent_MTases_sf"/>
</dbReference>
<dbReference type="InterPro" id="IPR041698">
    <property type="entry name" value="Methyltransf_25"/>
</dbReference>
<keyword evidence="3" id="KW-1185">Reference proteome</keyword>
<dbReference type="GO" id="GO:0032259">
    <property type="term" value="P:methylation"/>
    <property type="evidence" value="ECO:0007669"/>
    <property type="project" value="UniProtKB-KW"/>
</dbReference>
<dbReference type="Pfam" id="PF13649">
    <property type="entry name" value="Methyltransf_25"/>
    <property type="match status" value="1"/>
</dbReference>
<feature type="domain" description="Methyltransferase" evidence="1">
    <location>
        <begin position="70"/>
        <end position="149"/>
    </location>
</feature>
<dbReference type="OrthoDB" id="184880at2759"/>
<evidence type="ECO:0000313" key="2">
    <source>
        <dbReference type="EMBL" id="KAE9400957.1"/>
    </source>
</evidence>
<reference evidence="2" key="1">
    <citation type="journal article" date="2019" name="Environ. Microbiol.">
        <title>Fungal ecological strategies reflected in gene transcription - a case study of two litter decomposers.</title>
        <authorList>
            <person name="Barbi F."/>
            <person name="Kohler A."/>
            <person name="Barry K."/>
            <person name="Baskaran P."/>
            <person name="Daum C."/>
            <person name="Fauchery L."/>
            <person name="Ihrmark K."/>
            <person name="Kuo A."/>
            <person name="LaButti K."/>
            <person name="Lipzen A."/>
            <person name="Morin E."/>
            <person name="Grigoriev I.V."/>
            <person name="Henrissat B."/>
            <person name="Lindahl B."/>
            <person name="Martin F."/>
        </authorList>
    </citation>
    <scope>NUCLEOTIDE SEQUENCE</scope>
    <source>
        <strain evidence="2">JB14</strain>
    </source>
</reference>
<gene>
    <name evidence="2" type="ORF">BT96DRAFT_974999</name>
</gene>
<dbReference type="AlphaFoldDB" id="A0A6A4HVK8"/>
<dbReference type="GO" id="GO:0008168">
    <property type="term" value="F:methyltransferase activity"/>
    <property type="evidence" value="ECO:0007669"/>
    <property type="project" value="UniProtKB-KW"/>
</dbReference>
<sequence length="286" mass="31297">MASVVVQTQTAHSIQSESVYVILQKGNPEKARLNLQYPFFLKHLHGNRLIHDASIILPSQAVLLDSGTGTAKILPTSSTLHGIDIYSTLFPDTSAHPNVHFHQQSITCLPPDWSSSFDFVSQTLLTPALTMDEWELALTEIYRILKPGGHVQFSDADWEQRYSSGGPGGRKLNSLMLALAARHSLMPDFSRKVPYLLQKIGFQGITVETRLLPVGRTLGADGIHGEMVMKNAVDVFKGAVLRLGGLEDARTERDFEALAASLEDDWANGHEGASGYYVICATKPSA</sequence>
<name>A0A6A4HVK8_9AGAR</name>
<dbReference type="Proteomes" id="UP000799118">
    <property type="component" value="Unassembled WGS sequence"/>
</dbReference>
<dbReference type="SUPFAM" id="SSF53335">
    <property type="entry name" value="S-adenosyl-L-methionine-dependent methyltransferases"/>
    <property type="match status" value="1"/>
</dbReference>
<keyword evidence="2" id="KW-0489">Methyltransferase</keyword>
<dbReference type="EMBL" id="ML769451">
    <property type="protein sequence ID" value="KAE9400957.1"/>
    <property type="molecule type" value="Genomic_DNA"/>
</dbReference>
<evidence type="ECO:0000313" key="3">
    <source>
        <dbReference type="Proteomes" id="UP000799118"/>
    </source>
</evidence>
<proteinExistence type="predicted"/>
<dbReference type="Gene3D" id="3.40.50.150">
    <property type="entry name" value="Vaccinia Virus protein VP39"/>
    <property type="match status" value="1"/>
</dbReference>
<keyword evidence="2" id="KW-0808">Transferase</keyword>
<organism evidence="2 3">
    <name type="scientific">Gymnopus androsaceus JB14</name>
    <dbReference type="NCBI Taxonomy" id="1447944"/>
    <lineage>
        <taxon>Eukaryota</taxon>
        <taxon>Fungi</taxon>
        <taxon>Dikarya</taxon>
        <taxon>Basidiomycota</taxon>
        <taxon>Agaricomycotina</taxon>
        <taxon>Agaricomycetes</taxon>
        <taxon>Agaricomycetidae</taxon>
        <taxon>Agaricales</taxon>
        <taxon>Marasmiineae</taxon>
        <taxon>Omphalotaceae</taxon>
        <taxon>Gymnopus</taxon>
    </lineage>
</organism>
<dbReference type="CDD" id="cd02440">
    <property type="entry name" value="AdoMet_MTases"/>
    <property type="match status" value="1"/>
</dbReference>